<proteinExistence type="predicted"/>
<gene>
    <name evidence="2" type="ORF">DRO04_01790</name>
</gene>
<comment type="caution">
    <text evidence="2">The sequence shown here is derived from an EMBL/GenBank/DDBJ whole genome shotgun (WGS) entry which is preliminary data.</text>
</comment>
<feature type="transmembrane region" description="Helical" evidence="1">
    <location>
        <begin position="6"/>
        <end position="24"/>
    </location>
</feature>
<accession>A0A497JH80</accession>
<sequence>MMYELIIINGIWAIVVAVIMKQILAVKVADAKLRLAKAEYYRERAKMEKMSGAKTSGTGLDAILEELGIDLNNPLIKKLIEKYAKKFLEQAMGKEEEQKINFVG</sequence>
<dbReference type="AlphaFoldDB" id="A0A497JH80"/>
<keyword evidence="1" id="KW-1133">Transmembrane helix</keyword>
<name>A0A497JH80_9ARCH</name>
<dbReference type="EMBL" id="QMWP01000055">
    <property type="protein sequence ID" value="RLG70524.1"/>
    <property type="molecule type" value="Genomic_DNA"/>
</dbReference>
<keyword evidence="1" id="KW-0472">Membrane</keyword>
<keyword evidence="1" id="KW-0812">Transmembrane</keyword>
<protein>
    <submittedName>
        <fullName evidence="2">Uncharacterized protein</fullName>
    </submittedName>
</protein>
<organism evidence="2 3">
    <name type="scientific">Candidatus Iainarchaeum sp</name>
    <dbReference type="NCBI Taxonomy" id="3101447"/>
    <lineage>
        <taxon>Archaea</taxon>
        <taxon>Candidatus Iainarchaeota</taxon>
        <taxon>Candidatus Iainarchaeia</taxon>
        <taxon>Candidatus Iainarchaeales</taxon>
        <taxon>Candidatus Iainarchaeaceae</taxon>
        <taxon>Candidatus Iainarchaeum</taxon>
    </lineage>
</organism>
<evidence type="ECO:0000256" key="1">
    <source>
        <dbReference type="SAM" id="Phobius"/>
    </source>
</evidence>
<evidence type="ECO:0000313" key="2">
    <source>
        <dbReference type="EMBL" id="RLG70524.1"/>
    </source>
</evidence>
<reference evidence="2 3" key="1">
    <citation type="submission" date="2018-06" db="EMBL/GenBank/DDBJ databases">
        <title>Extensive metabolic versatility and redundancy in microbially diverse, dynamic hydrothermal sediments.</title>
        <authorList>
            <person name="Dombrowski N."/>
            <person name="Teske A."/>
            <person name="Baker B.J."/>
        </authorList>
    </citation>
    <scope>NUCLEOTIDE SEQUENCE [LARGE SCALE GENOMIC DNA]</scope>
    <source>
        <strain evidence="2">B51_G17</strain>
    </source>
</reference>
<evidence type="ECO:0000313" key="3">
    <source>
        <dbReference type="Proteomes" id="UP000278031"/>
    </source>
</evidence>
<dbReference type="Proteomes" id="UP000278031">
    <property type="component" value="Unassembled WGS sequence"/>
</dbReference>